<organism evidence="2 3">
    <name type="scientific">Striga asiatica</name>
    <name type="common">Asiatic witchweed</name>
    <name type="synonym">Buchnera asiatica</name>
    <dbReference type="NCBI Taxonomy" id="4170"/>
    <lineage>
        <taxon>Eukaryota</taxon>
        <taxon>Viridiplantae</taxon>
        <taxon>Streptophyta</taxon>
        <taxon>Embryophyta</taxon>
        <taxon>Tracheophyta</taxon>
        <taxon>Spermatophyta</taxon>
        <taxon>Magnoliopsida</taxon>
        <taxon>eudicotyledons</taxon>
        <taxon>Gunneridae</taxon>
        <taxon>Pentapetalae</taxon>
        <taxon>asterids</taxon>
        <taxon>lamiids</taxon>
        <taxon>Lamiales</taxon>
        <taxon>Orobanchaceae</taxon>
        <taxon>Buchnereae</taxon>
        <taxon>Striga</taxon>
    </lineage>
</organism>
<dbReference type="EMBL" id="BKCP01005461">
    <property type="protein sequence ID" value="GER38210.1"/>
    <property type="molecule type" value="Genomic_DNA"/>
</dbReference>
<reference evidence="3" key="1">
    <citation type="journal article" date="2019" name="Curr. Biol.">
        <title>Genome Sequence of Striga asiatica Provides Insight into the Evolution of Plant Parasitism.</title>
        <authorList>
            <person name="Yoshida S."/>
            <person name="Kim S."/>
            <person name="Wafula E.K."/>
            <person name="Tanskanen J."/>
            <person name="Kim Y.M."/>
            <person name="Honaas L."/>
            <person name="Yang Z."/>
            <person name="Spallek T."/>
            <person name="Conn C.E."/>
            <person name="Ichihashi Y."/>
            <person name="Cheong K."/>
            <person name="Cui S."/>
            <person name="Der J.P."/>
            <person name="Gundlach H."/>
            <person name="Jiao Y."/>
            <person name="Hori C."/>
            <person name="Ishida J.K."/>
            <person name="Kasahara H."/>
            <person name="Kiba T."/>
            <person name="Kim M.S."/>
            <person name="Koo N."/>
            <person name="Laohavisit A."/>
            <person name="Lee Y.H."/>
            <person name="Lumba S."/>
            <person name="McCourt P."/>
            <person name="Mortimer J.C."/>
            <person name="Mutuku J.M."/>
            <person name="Nomura T."/>
            <person name="Sasaki-Sekimoto Y."/>
            <person name="Seto Y."/>
            <person name="Wang Y."/>
            <person name="Wakatake T."/>
            <person name="Sakakibara H."/>
            <person name="Demura T."/>
            <person name="Yamaguchi S."/>
            <person name="Yoneyama K."/>
            <person name="Manabe R.I."/>
            <person name="Nelson D.C."/>
            <person name="Schulman A.H."/>
            <person name="Timko M.P."/>
            <person name="dePamphilis C.W."/>
            <person name="Choi D."/>
            <person name="Shirasu K."/>
        </authorList>
    </citation>
    <scope>NUCLEOTIDE SEQUENCE [LARGE SCALE GENOMIC DNA]</scope>
    <source>
        <strain evidence="3">cv. UVA1</strain>
    </source>
</reference>
<feature type="region of interest" description="Disordered" evidence="1">
    <location>
        <begin position="1"/>
        <end position="40"/>
    </location>
</feature>
<evidence type="ECO:0000313" key="2">
    <source>
        <dbReference type="EMBL" id="GER38210.1"/>
    </source>
</evidence>
<sequence length="121" mass="13975">MGKRHKLPTRLPRVESSGSDSDSDERFPRKKGRLESHTKNKRIRNVLTVQQTRIKLSRVFVWMNRHIRTIQKVAYAAGSLITAFIGLGERQIPHTYGREKPNKEGLTPGIKEKRPFKARDS</sequence>
<evidence type="ECO:0000313" key="3">
    <source>
        <dbReference type="Proteomes" id="UP000325081"/>
    </source>
</evidence>
<keyword evidence="2" id="KW-0238">DNA-binding</keyword>
<comment type="caution">
    <text evidence="2">The sequence shown here is derived from an EMBL/GenBank/DDBJ whole genome shotgun (WGS) entry which is preliminary data.</text>
</comment>
<dbReference type="Proteomes" id="UP000325081">
    <property type="component" value="Unassembled WGS sequence"/>
</dbReference>
<protein>
    <submittedName>
        <fullName evidence="2">Basic helix-loop-helix DNA-binding family protein</fullName>
    </submittedName>
</protein>
<proteinExistence type="predicted"/>
<gene>
    <name evidence="2" type="ORF">STAS_14698</name>
</gene>
<keyword evidence="3" id="KW-1185">Reference proteome</keyword>
<accession>A0A5A7PZC3</accession>
<evidence type="ECO:0000256" key="1">
    <source>
        <dbReference type="SAM" id="MobiDB-lite"/>
    </source>
</evidence>
<feature type="region of interest" description="Disordered" evidence="1">
    <location>
        <begin position="95"/>
        <end position="121"/>
    </location>
</feature>
<name>A0A5A7PZC3_STRAF</name>
<dbReference type="GO" id="GO:0003677">
    <property type="term" value="F:DNA binding"/>
    <property type="evidence" value="ECO:0007669"/>
    <property type="project" value="UniProtKB-KW"/>
</dbReference>
<dbReference type="AlphaFoldDB" id="A0A5A7PZC3"/>
<feature type="compositionally biased region" description="Basic and acidic residues" evidence="1">
    <location>
        <begin position="110"/>
        <end position="121"/>
    </location>
</feature>